<accession>A0A3S9AC62</accession>
<reference evidence="2" key="1">
    <citation type="submission" date="2018-12" db="EMBL/GenBank/DDBJ databases">
        <title>Genome sequence of Peanibacillus sp.</title>
        <authorList>
            <person name="Subramani G."/>
            <person name="Srinivasan S."/>
            <person name="Kim M.K."/>
        </authorList>
    </citation>
    <scope>NUCLEOTIDE SEQUENCE [LARGE SCALE GENOMIC DNA]</scope>
    <source>
        <strain evidence="2">18JY67-1</strain>
    </source>
</reference>
<dbReference type="InterPro" id="IPR025890">
    <property type="entry name" value="Abhydrolase_bac"/>
</dbReference>
<keyword evidence="1" id="KW-0378">Hydrolase</keyword>
<dbReference type="Pfam" id="PF12715">
    <property type="entry name" value="Abhydrolase_7"/>
    <property type="match status" value="1"/>
</dbReference>
<dbReference type="PANTHER" id="PTHR22946">
    <property type="entry name" value="DIENELACTONE HYDROLASE DOMAIN-CONTAINING PROTEIN-RELATED"/>
    <property type="match status" value="1"/>
</dbReference>
<dbReference type="InterPro" id="IPR050261">
    <property type="entry name" value="FrsA_esterase"/>
</dbReference>
<dbReference type="GO" id="GO:0016787">
    <property type="term" value="F:hydrolase activity"/>
    <property type="evidence" value="ECO:0007669"/>
    <property type="project" value="UniProtKB-KW"/>
</dbReference>
<dbReference type="InterPro" id="IPR029058">
    <property type="entry name" value="AB_hydrolase_fold"/>
</dbReference>
<protein>
    <submittedName>
        <fullName evidence="1">Dienelactone hydrolase</fullName>
    </submittedName>
</protein>
<dbReference type="SUPFAM" id="SSF53474">
    <property type="entry name" value="alpha/beta-Hydrolases"/>
    <property type="match status" value="1"/>
</dbReference>
<name>A0A3S9AC62_9BACL</name>
<dbReference type="RefSeq" id="WP_126019681.1">
    <property type="nucleotide sequence ID" value="NZ_CP034437.1"/>
</dbReference>
<evidence type="ECO:0000313" key="1">
    <source>
        <dbReference type="EMBL" id="AZN43281.1"/>
    </source>
</evidence>
<dbReference type="Proteomes" id="UP000272528">
    <property type="component" value="Chromosome"/>
</dbReference>
<gene>
    <name evidence="1" type="ORF">EJC50_29035</name>
</gene>
<dbReference type="AlphaFoldDB" id="A0A3S9AC62"/>
<dbReference type="OrthoDB" id="8183145at2"/>
<proteinExistence type="predicted"/>
<sequence>MWNPDSYLESFYNQVQPSERFAAGTQEEWQAWRDRLRSRFVELLGGFPGEAAELQPELLESVDCGSYTRQRIQLQTYSGLFMPVYVLVPKSYQAGDGAVIALHGHGYGSKDIVGLNEDGTTRTGDPGYEKDFAVQLVEQGFLTLAPELLGFGDRKLAEDADKYSSCHRLSTFLLAMGQTMAGYRVYETLRCVDYLLTRDDVDAKRIGAMGISGGGLVASFAAAVDDRISAVVVSGFANTFKASILSISHCIDNFVPGLSLMAEMPDLLALIAPKPMLLESGTRDPIFPEHAVLEAYEKLRTVYGLLGVEERIVLDLFEGEHEISGKQALAWLKRVLA</sequence>
<organism evidence="1 2">
    <name type="scientific">Paenibacillus albus</name>
    <dbReference type="NCBI Taxonomy" id="2495582"/>
    <lineage>
        <taxon>Bacteria</taxon>
        <taxon>Bacillati</taxon>
        <taxon>Bacillota</taxon>
        <taxon>Bacilli</taxon>
        <taxon>Bacillales</taxon>
        <taxon>Paenibacillaceae</taxon>
        <taxon>Paenibacillus</taxon>
    </lineage>
</organism>
<evidence type="ECO:0000313" key="2">
    <source>
        <dbReference type="Proteomes" id="UP000272528"/>
    </source>
</evidence>
<dbReference type="Gene3D" id="3.40.50.1820">
    <property type="entry name" value="alpha/beta hydrolase"/>
    <property type="match status" value="1"/>
</dbReference>
<keyword evidence="2" id="KW-1185">Reference proteome</keyword>
<dbReference type="PANTHER" id="PTHR22946:SF8">
    <property type="entry name" value="ACETYL XYLAN ESTERASE DOMAIN-CONTAINING PROTEIN"/>
    <property type="match status" value="1"/>
</dbReference>
<dbReference type="EMBL" id="CP034437">
    <property type="protein sequence ID" value="AZN43281.1"/>
    <property type="molecule type" value="Genomic_DNA"/>
</dbReference>
<dbReference type="KEGG" id="palb:EJC50_29035"/>